<feature type="transmembrane region" description="Helical" evidence="1">
    <location>
        <begin position="12"/>
        <end position="31"/>
    </location>
</feature>
<evidence type="ECO:0000313" key="3">
    <source>
        <dbReference type="Proteomes" id="UP000287996"/>
    </source>
</evidence>
<dbReference type="RefSeq" id="WP_126842667.1">
    <property type="nucleotide sequence ID" value="NZ_PIQH01000012.1"/>
</dbReference>
<keyword evidence="1" id="KW-0812">Transmembrane</keyword>
<dbReference type="EMBL" id="PIQH01000012">
    <property type="protein sequence ID" value="RUO76906.1"/>
    <property type="molecule type" value="Genomic_DNA"/>
</dbReference>
<keyword evidence="3" id="KW-1185">Reference proteome</keyword>
<organism evidence="2 3">
    <name type="scientific">Idiomarina tyrosinivorans</name>
    <dbReference type="NCBI Taxonomy" id="1445662"/>
    <lineage>
        <taxon>Bacteria</taxon>
        <taxon>Pseudomonadati</taxon>
        <taxon>Pseudomonadota</taxon>
        <taxon>Gammaproteobacteria</taxon>
        <taxon>Alteromonadales</taxon>
        <taxon>Idiomarinaceae</taxon>
        <taxon>Idiomarina</taxon>
    </lineage>
</organism>
<comment type="caution">
    <text evidence="2">The sequence shown here is derived from an EMBL/GenBank/DDBJ whole genome shotgun (WGS) entry which is preliminary data.</text>
</comment>
<evidence type="ECO:0000313" key="2">
    <source>
        <dbReference type="EMBL" id="RUO76906.1"/>
    </source>
</evidence>
<dbReference type="OrthoDB" id="6305308at2"/>
<reference evidence="2 3" key="1">
    <citation type="journal article" date="2011" name="Front. Microbiol.">
        <title>Genomic signatures of strain selection and enhancement in Bacillus atrophaeus var. globigii, a historical biowarfare simulant.</title>
        <authorList>
            <person name="Gibbons H.S."/>
            <person name="Broomall S.M."/>
            <person name="McNew L.A."/>
            <person name="Daligault H."/>
            <person name="Chapman C."/>
            <person name="Bruce D."/>
            <person name="Karavis M."/>
            <person name="Krepps M."/>
            <person name="McGregor P.A."/>
            <person name="Hong C."/>
            <person name="Park K.H."/>
            <person name="Akmal A."/>
            <person name="Feldman A."/>
            <person name="Lin J.S."/>
            <person name="Chang W.E."/>
            <person name="Higgs B.W."/>
            <person name="Demirev P."/>
            <person name="Lindquist J."/>
            <person name="Liem A."/>
            <person name="Fochler E."/>
            <person name="Read T.D."/>
            <person name="Tapia R."/>
            <person name="Johnson S."/>
            <person name="Bishop-Lilly K.A."/>
            <person name="Detter C."/>
            <person name="Han C."/>
            <person name="Sozhamannan S."/>
            <person name="Rosenzweig C.N."/>
            <person name="Skowronski E.W."/>
        </authorList>
    </citation>
    <scope>NUCLEOTIDE SEQUENCE [LARGE SCALE GENOMIC DNA]</scope>
    <source>
        <strain evidence="2 3">CC-PW-9</strain>
    </source>
</reference>
<keyword evidence="1" id="KW-0472">Membrane</keyword>
<evidence type="ECO:0000256" key="1">
    <source>
        <dbReference type="SAM" id="Phobius"/>
    </source>
</evidence>
<proteinExistence type="predicted"/>
<name>A0A432ZG14_9GAMM</name>
<protein>
    <submittedName>
        <fullName evidence="2">Uncharacterized protein</fullName>
    </submittedName>
</protein>
<sequence>MVKQRLLNTSNRCMVIFFLAFIASAIVAWGYEQYLSVMLLAVFHVLQIVFAALFKLAYVFRLVAQHQLGLTLR</sequence>
<dbReference type="AlphaFoldDB" id="A0A432ZG14"/>
<keyword evidence="1" id="KW-1133">Transmembrane helix</keyword>
<gene>
    <name evidence="2" type="ORF">CWI84_11150</name>
</gene>
<accession>A0A432ZG14</accession>
<dbReference type="Proteomes" id="UP000287996">
    <property type="component" value="Unassembled WGS sequence"/>
</dbReference>
<feature type="transmembrane region" description="Helical" evidence="1">
    <location>
        <begin position="37"/>
        <end position="60"/>
    </location>
</feature>